<dbReference type="GO" id="GO:0045892">
    <property type="term" value="P:negative regulation of DNA-templated transcription"/>
    <property type="evidence" value="ECO:0007669"/>
    <property type="project" value="InterPro"/>
</dbReference>
<sequence>MASADSDDEIPRSLRVLWGRTDRRPRAPQPALNLDRIVATAIEIADTDGIGALSMARLAERLGCATMSLYRHVANKEELQVFMMDAAPGDPPDIQTAPGDWRAGLERWARELQAVYYRHPWILQITAGHPPLEPGQLAWLDCGLRTLTGTRLDPQEKMKVILLVLNYVRGEAQIALTLHQATGPEDHTDHDRQIWYGRMLTKLVDAEHLPALAELSTAGTFDPGRLEAHQPPFDFALARILDGLEVLLRSETLPPGRQAGP</sequence>
<dbReference type="Pfam" id="PF02909">
    <property type="entry name" value="TetR_C_1"/>
    <property type="match status" value="1"/>
</dbReference>
<organism evidence="6 7">
    <name type="scientific">Micromonospora pisi</name>
    <dbReference type="NCBI Taxonomy" id="589240"/>
    <lineage>
        <taxon>Bacteria</taxon>
        <taxon>Bacillati</taxon>
        <taxon>Actinomycetota</taxon>
        <taxon>Actinomycetes</taxon>
        <taxon>Micromonosporales</taxon>
        <taxon>Micromonosporaceae</taxon>
        <taxon>Micromonospora</taxon>
    </lineage>
</organism>
<evidence type="ECO:0000256" key="3">
    <source>
        <dbReference type="ARBA" id="ARBA00023163"/>
    </source>
</evidence>
<dbReference type="SUPFAM" id="SSF46689">
    <property type="entry name" value="Homeodomain-like"/>
    <property type="match status" value="1"/>
</dbReference>
<protein>
    <submittedName>
        <fullName evidence="6">TetR family transcriptional regulator</fullName>
    </submittedName>
</protein>
<accession>A0A495JGC4</accession>
<evidence type="ECO:0000256" key="4">
    <source>
        <dbReference type="PROSITE-ProRule" id="PRU00335"/>
    </source>
</evidence>
<evidence type="ECO:0000256" key="2">
    <source>
        <dbReference type="ARBA" id="ARBA00023125"/>
    </source>
</evidence>
<dbReference type="Proteomes" id="UP000277671">
    <property type="component" value="Unassembled WGS sequence"/>
</dbReference>
<proteinExistence type="predicted"/>
<dbReference type="PANTHER" id="PTHR30055:SF151">
    <property type="entry name" value="TRANSCRIPTIONAL REGULATORY PROTEIN"/>
    <property type="match status" value="1"/>
</dbReference>
<dbReference type="Gene3D" id="1.10.357.10">
    <property type="entry name" value="Tetracycline Repressor, domain 2"/>
    <property type="match status" value="1"/>
</dbReference>
<dbReference type="AlphaFoldDB" id="A0A495JGC4"/>
<reference evidence="6 7" key="1">
    <citation type="submission" date="2018-10" db="EMBL/GenBank/DDBJ databases">
        <title>Sequencing the genomes of 1000 actinobacteria strains.</title>
        <authorList>
            <person name="Klenk H.-P."/>
        </authorList>
    </citation>
    <scope>NUCLEOTIDE SEQUENCE [LARGE SCALE GENOMIC DNA]</scope>
    <source>
        <strain evidence="6 7">DSM 45175</strain>
    </source>
</reference>
<dbReference type="EMBL" id="RBKT01000001">
    <property type="protein sequence ID" value="RKR87933.1"/>
    <property type="molecule type" value="Genomic_DNA"/>
</dbReference>
<dbReference type="InterPro" id="IPR004111">
    <property type="entry name" value="Repressor_TetR_C"/>
</dbReference>
<dbReference type="PROSITE" id="PS50977">
    <property type="entry name" value="HTH_TETR_2"/>
    <property type="match status" value="1"/>
</dbReference>
<keyword evidence="7" id="KW-1185">Reference proteome</keyword>
<dbReference type="InterPro" id="IPR036271">
    <property type="entry name" value="Tet_transcr_reg_TetR-rel_C_sf"/>
</dbReference>
<evidence type="ECO:0000256" key="1">
    <source>
        <dbReference type="ARBA" id="ARBA00023015"/>
    </source>
</evidence>
<dbReference type="Pfam" id="PF00440">
    <property type="entry name" value="TetR_N"/>
    <property type="match status" value="1"/>
</dbReference>
<dbReference type="PANTHER" id="PTHR30055">
    <property type="entry name" value="HTH-TYPE TRANSCRIPTIONAL REGULATOR RUTR"/>
    <property type="match status" value="1"/>
</dbReference>
<comment type="caution">
    <text evidence="6">The sequence shown here is derived from an EMBL/GenBank/DDBJ whole genome shotgun (WGS) entry which is preliminary data.</text>
</comment>
<keyword evidence="3" id="KW-0804">Transcription</keyword>
<dbReference type="RefSeq" id="WP_211349180.1">
    <property type="nucleotide sequence ID" value="NZ_RBKT01000001.1"/>
</dbReference>
<dbReference type="Gene3D" id="1.10.10.60">
    <property type="entry name" value="Homeodomain-like"/>
    <property type="match status" value="1"/>
</dbReference>
<dbReference type="GO" id="GO:0000976">
    <property type="term" value="F:transcription cis-regulatory region binding"/>
    <property type="evidence" value="ECO:0007669"/>
    <property type="project" value="TreeGrafter"/>
</dbReference>
<evidence type="ECO:0000259" key="5">
    <source>
        <dbReference type="PROSITE" id="PS50977"/>
    </source>
</evidence>
<dbReference type="GO" id="GO:0003700">
    <property type="term" value="F:DNA-binding transcription factor activity"/>
    <property type="evidence" value="ECO:0007669"/>
    <property type="project" value="TreeGrafter"/>
</dbReference>
<keyword evidence="2 4" id="KW-0238">DNA-binding</keyword>
<feature type="DNA-binding region" description="H-T-H motif" evidence="4">
    <location>
        <begin position="54"/>
        <end position="73"/>
    </location>
</feature>
<evidence type="ECO:0000313" key="7">
    <source>
        <dbReference type="Proteomes" id="UP000277671"/>
    </source>
</evidence>
<name>A0A495JGC4_9ACTN</name>
<dbReference type="InterPro" id="IPR001647">
    <property type="entry name" value="HTH_TetR"/>
</dbReference>
<dbReference type="SUPFAM" id="SSF48498">
    <property type="entry name" value="Tetracyclin repressor-like, C-terminal domain"/>
    <property type="match status" value="1"/>
</dbReference>
<gene>
    <name evidence="6" type="ORF">BDK92_2236</name>
</gene>
<feature type="domain" description="HTH tetR-type" evidence="5">
    <location>
        <begin position="31"/>
        <end position="91"/>
    </location>
</feature>
<evidence type="ECO:0000313" key="6">
    <source>
        <dbReference type="EMBL" id="RKR87933.1"/>
    </source>
</evidence>
<keyword evidence="1" id="KW-0805">Transcription regulation</keyword>
<dbReference type="InterPro" id="IPR050109">
    <property type="entry name" value="HTH-type_TetR-like_transc_reg"/>
</dbReference>
<dbReference type="InterPro" id="IPR009057">
    <property type="entry name" value="Homeodomain-like_sf"/>
</dbReference>